<comment type="caution">
    <text evidence="3">The sequence shown here is derived from an EMBL/GenBank/DDBJ whole genome shotgun (WGS) entry which is preliminary data.</text>
</comment>
<evidence type="ECO:0000313" key="3">
    <source>
        <dbReference type="EMBL" id="KAA1420819.1"/>
    </source>
</evidence>
<organism evidence="3 4">
    <name type="scientific">Nocardioides humilatus</name>
    <dbReference type="NCBI Taxonomy" id="2607660"/>
    <lineage>
        <taxon>Bacteria</taxon>
        <taxon>Bacillati</taxon>
        <taxon>Actinomycetota</taxon>
        <taxon>Actinomycetes</taxon>
        <taxon>Propionibacteriales</taxon>
        <taxon>Nocardioidaceae</taxon>
        <taxon>Nocardioides</taxon>
    </lineage>
</organism>
<feature type="compositionally biased region" description="Basic residues" evidence="1">
    <location>
        <begin position="37"/>
        <end position="53"/>
    </location>
</feature>
<feature type="region of interest" description="Disordered" evidence="1">
    <location>
        <begin position="24"/>
        <end position="73"/>
    </location>
</feature>
<feature type="compositionally biased region" description="Low complexity" evidence="1">
    <location>
        <begin position="138"/>
        <end position="156"/>
    </location>
</feature>
<feature type="compositionally biased region" description="Basic residues" evidence="1">
    <location>
        <begin position="162"/>
        <end position="173"/>
    </location>
</feature>
<dbReference type="Pfam" id="PF13827">
    <property type="entry name" value="DUF4189"/>
    <property type="match status" value="1"/>
</dbReference>
<feature type="region of interest" description="Disordered" evidence="1">
    <location>
        <begin position="124"/>
        <end position="173"/>
    </location>
</feature>
<evidence type="ECO:0000313" key="4">
    <source>
        <dbReference type="Proteomes" id="UP000325003"/>
    </source>
</evidence>
<dbReference type="EMBL" id="VUJV01000001">
    <property type="protein sequence ID" value="KAA1420819.1"/>
    <property type="molecule type" value="Genomic_DNA"/>
</dbReference>
<keyword evidence="4" id="KW-1185">Reference proteome</keyword>
<dbReference type="AlphaFoldDB" id="A0A5B1LMJ1"/>
<sequence>MEPEIPQRPALNSDPWRNLAIHPARPRRALPGGGLPPRRHAAGRAGHLGRTRARGHDSVPRSRLHPALLGRDLVQPRDAAQRLDAERQLGHPGRSVVLGLQPLQEPPGQQGTCPRVRPALRAQGLQPERLRRGRLADPQRAARGVGQGQGRRPQGRVARREARGRRPRHHQRRLRLRAAPLLGSAMRSPHRLRAALTSAAVLLAAATALVAAPPASASAPSDQQRVIGCEAPRCFGAISFNKRTGVAGIANDKDGRPKSIRLAQRACRAKSERTYGSPGQCTEAGSVQNGCMAVAFRVLGDEIVQWQTEFGHTKREAKSAAHAAVAGEGSRYFAAWLCTTRNYS</sequence>
<evidence type="ECO:0000259" key="2">
    <source>
        <dbReference type="Pfam" id="PF13827"/>
    </source>
</evidence>
<gene>
    <name evidence="3" type="ORF">F0U44_00240</name>
</gene>
<protein>
    <submittedName>
        <fullName evidence="3">DUF4189 domain-containing protein</fullName>
    </submittedName>
</protein>
<reference evidence="3 4" key="1">
    <citation type="submission" date="2019-09" db="EMBL/GenBank/DDBJ databases">
        <title>Nocardioides panacisoli sp. nov., isolated from the soil of a ginseng field.</title>
        <authorList>
            <person name="Cho C."/>
        </authorList>
    </citation>
    <scope>NUCLEOTIDE SEQUENCE [LARGE SCALE GENOMIC DNA]</scope>
    <source>
        <strain evidence="3 4">BN130099</strain>
    </source>
</reference>
<dbReference type="InterPro" id="IPR025240">
    <property type="entry name" value="DUF4189"/>
</dbReference>
<dbReference type="Proteomes" id="UP000325003">
    <property type="component" value="Unassembled WGS sequence"/>
</dbReference>
<feature type="compositionally biased region" description="Basic and acidic residues" evidence="1">
    <location>
        <begin position="128"/>
        <end position="137"/>
    </location>
</feature>
<reference evidence="3 4" key="2">
    <citation type="submission" date="2019-09" db="EMBL/GenBank/DDBJ databases">
        <authorList>
            <person name="Jin C."/>
        </authorList>
    </citation>
    <scope>NUCLEOTIDE SEQUENCE [LARGE SCALE GENOMIC DNA]</scope>
    <source>
        <strain evidence="3 4">BN130099</strain>
    </source>
</reference>
<accession>A0A5B1LMJ1</accession>
<proteinExistence type="predicted"/>
<evidence type="ECO:0000256" key="1">
    <source>
        <dbReference type="SAM" id="MobiDB-lite"/>
    </source>
</evidence>
<feature type="domain" description="DUF4189" evidence="2">
    <location>
        <begin position="235"/>
        <end position="324"/>
    </location>
</feature>
<name>A0A5B1LMJ1_9ACTN</name>